<organism evidence="1 2">
    <name type="scientific">Vaccinium darrowii</name>
    <dbReference type="NCBI Taxonomy" id="229202"/>
    <lineage>
        <taxon>Eukaryota</taxon>
        <taxon>Viridiplantae</taxon>
        <taxon>Streptophyta</taxon>
        <taxon>Embryophyta</taxon>
        <taxon>Tracheophyta</taxon>
        <taxon>Spermatophyta</taxon>
        <taxon>Magnoliopsida</taxon>
        <taxon>eudicotyledons</taxon>
        <taxon>Gunneridae</taxon>
        <taxon>Pentapetalae</taxon>
        <taxon>asterids</taxon>
        <taxon>Ericales</taxon>
        <taxon>Ericaceae</taxon>
        <taxon>Vaccinioideae</taxon>
        <taxon>Vaccinieae</taxon>
        <taxon>Vaccinium</taxon>
    </lineage>
</organism>
<sequence>MNSYGTVDFVTGATSGGGGGGSLQRRRNVHGILNAVSWGTLLPLGAMIARNIGMTLFVLGTLQVFALLLRPKKDHKIRMYWNVYHWAVGYVTIILSIVNIFEGFDILQPHKNWKRAYISIIIFLGSNAVMLEAYTWYLVMKRKKTGSDKYPDGSNGVNGYGNGARSQI</sequence>
<comment type="caution">
    <text evidence="1">The sequence shown here is derived from an EMBL/GenBank/DDBJ whole genome shotgun (WGS) entry which is preliminary data.</text>
</comment>
<proteinExistence type="predicted"/>
<name>A0ACB7Z355_9ERIC</name>
<evidence type="ECO:0000313" key="1">
    <source>
        <dbReference type="EMBL" id="KAH7860323.1"/>
    </source>
</evidence>
<accession>A0ACB7Z355</accession>
<reference evidence="1 2" key="1">
    <citation type="journal article" date="2021" name="Hortic Res">
        <title>High-quality reference genome and annotation aids understanding of berry development for evergreen blueberry (Vaccinium darrowii).</title>
        <authorList>
            <person name="Yu J."/>
            <person name="Hulse-Kemp A.M."/>
            <person name="Babiker E."/>
            <person name="Staton M."/>
        </authorList>
    </citation>
    <scope>NUCLEOTIDE SEQUENCE [LARGE SCALE GENOMIC DNA]</scope>
    <source>
        <strain evidence="2">cv. NJ 8807/NJ 8810</strain>
        <tissue evidence="1">Young leaf</tissue>
    </source>
</reference>
<keyword evidence="2" id="KW-1185">Reference proteome</keyword>
<evidence type="ECO:0000313" key="2">
    <source>
        <dbReference type="Proteomes" id="UP000828048"/>
    </source>
</evidence>
<protein>
    <submittedName>
        <fullName evidence="1">Uncharacterized protein</fullName>
    </submittedName>
</protein>
<dbReference type="Proteomes" id="UP000828048">
    <property type="component" value="Chromosome 4"/>
</dbReference>
<dbReference type="EMBL" id="CM037154">
    <property type="protein sequence ID" value="KAH7860323.1"/>
    <property type="molecule type" value="Genomic_DNA"/>
</dbReference>
<gene>
    <name evidence="1" type="ORF">Vadar_012135</name>
</gene>